<feature type="site" description="Positions MEP for the nucleophilic attack" evidence="3">
    <location>
        <position position="159"/>
    </location>
</feature>
<dbReference type="HOGENOM" id="CLU_061281_2_1_11"/>
<dbReference type="GO" id="GO:0050518">
    <property type="term" value="F:2-C-methyl-D-erythritol 4-phosphate cytidylyltransferase activity"/>
    <property type="evidence" value="ECO:0007669"/>
    <property type="project" value="UniProtKB-UniRule"/>
</dbReference>
<dbReference type="RefSeq" id="WP_012854423.1">
    <property type="nucleotide sequence ID" value="NC_013510.1"/>
</dbReference>
<keyword evidence="3" id="KW-0414">Isoprene biosynthesis</keyword>
<keyword evidence="1 3" id="KW-0808">Transferase</keyword>
<feature type="site" description="Transition state stabilizer" evidence="3">
    <location>
        <position position="15"/>
    </location>
</feature>
<name>D1AF95_THECD</name>
<organism evidence="4 5">
    <name type="scientific">Thermomonospora curvata (strain ATCC 19995 / DSM 43183 / JCM 3096 / KCTC 9072 / NBRC 15933 / NCIMB 10081 / Henssen B9)</name>
    <dbReference type="NCBI Taxonomy" id="471852"/>
    <lineage>
        <taxon>Bacteria</taxon>
        <taxon>Bacillati</taxon>
        <taxon>Actinomycetota</taxon>
        <taxon>Actinomycetes</taxon>
        <taxon>Streptosporangiales</taxon>
        <taxon>Thermomonosporaceae</taxon>
        <taxon>Thermomonospora</taxon>
    </lineage>
</organism>
<evidence type="ECO:0000256" key="2">
    <source>
        <dbReference type="ARBA" id="ARBA00022695"/>
    </source>
</evidence>
<dbReference type="HAMAP" id="MF_00108">
    <property type="entry name" value="IspD"/>
    <property type="match status" value="1"/>
</dbReference>
<dbReference type="Gene3D" id="3.90.550.10">
    <property type="entry name" value="Spore Coat Polysaccharide Biosynthesis Protein SpsA, Chain A"/>
    <property type="match status" value="1"/>
</dbReference>
<dbReference type="InterPro" id="IPR050088">
    <property type="entry name" value="IspD/TarI_cytidylyltransf_bact"/>
</dbReference>
<dbReference type="EC" id="2.7.7.60" evidence="3"/>
<dbReference type="STRING" id="471852.Tcur_4111"/>
<evidence type="ECO:0000256" key="1">
    <source>
        <dbReference type="ARBA" id="ARBA00022679"/>
    </source>
</evidence>
<sequence>MTTIAVVLAGGTGRRLGAAAPKQLLEVGGRPILEHAVAAFAGHRGIDRILVVMARGHVAAAAELLAPYRTGRAGGKVSQIIEGGATRSESTLAALAALADEPEETRVLLHDAARPFLPGEVIDRCLAALEEHQAVAVGVPATDTIVAVRDGLVESMPPRHTLSRFQTPQGFRLGVLRKAYEAAAADPDFAATDDCGVVHRYLPQVPIRVVDGDERNLKVTHPLDLVLAEHLAASPRSPEENQ</sequence>
<evidence type="ECO:0000313" key="4">
    <source>
        <dbReference type="EMBL" id="ACY99639.1"/>
    </source>
</evidence>
<keyword evidence="5" id="KW-1185">Reference proteome</keyword>
<dbReference type="CDD" id="cd02516">
    <property type="entry name" value="CDP-ME_synthetase"/>
    <property type="match status" value="1"/>
</dbReference>
<comment type="pathway">
    <text evidence="3">Isoprenoid biosynthesis; isopentenyl diphosphate biosynthesis via DXP pathway; isopentenyl diphosphate from 1-deoxy-D-xylulose 5-phosphate: step 2/6.</text>
</comment>
<keyword evidence="2 3" id="KW-0548">Nucleotidyltransferase</keyword>
<evidence type="ECO:0000313" key="5">
    <source>
        <dbReference type="Proteomes" id="UP000001918"/>
    </source>
</evidence>
<evidence type="ECO:0000256" key="3">
    <source>
        <dbReference type="HAMAP-Rule" id="MF_00108"/>
    </source>
</evidence>
<dbReference type="FunFam" id="3.90.550.10:FF:000003">
    <property type="entry name" value="2-C-methyl-D-erythritol 4-phosphate cytidylyltransferase"/>
    <property type="match status" value="1"/>
</dbReference>
<dbReference type="UniPathway" id="UPA00056">
    <property type="reaction ID" value="UER00093"/>
</dbReference>
<comment type="similarity">
    <text evidence="3">Belongs to the IspD/TarI cytidylyltransferase family. IspD subfamily.</text>
</comment>
<dbReference type="NCBIfam" id="TIGR00453">
    <property type="entry name" value="ispD"/>
    <property type="match status" value="1"/>
</dbReference>
<reference evidence="4 5" key="1">
    <citation type="journal article" date="2011" name="Stand. Genomic Sci.">
        <title>Complete genome sequence of Thermomonospora curvata type strain (B9).</title>
        <authorList>
            <person name="Chertkov O."/>
            <person name="Sikorski J."/>
            <person name="Nolan M."/>
            <person name="Lapidus A."/>
            <person name="Lucas S."/>
            <person name="Del Rio T.G."/>
            <person name="Tice H."/>
            <person name="Cheng J.F."/>
            <person name="Goodwin L."/>
            <person name="Pitluck S."/>
            <person name="Liolios K."/>
            <person name="Ivanova N."/>
            <person name="Mavromatis K."/>
            <person name="Mikhailova N."/>
            <person name="Ovchinnikova G."/>
            <person name="Pati A."/>
            <person name="Chen A."/>
            <person name="Palaniappan K."/>
            <person name="Djao O.D."/>
            <person name="Land M."/>
            <person name="Hauser L."/>
            <person name="Chang Y.J."/>
            <person name="Jeffries C.D."/>
            <person name="Brettin T."/>
            <person name="Han C."/>
            <person name="Detter J.C."/>
            <person name="Rohde M."/>
            <person name="Goker M."/>
            <person name="Woyke T."/>
            <person name="Bristow J."/>
            <person name="Eisen J.A."/>
            <person name="Markowitz V."/>
            <person name="Hugenholtz P."/>
            <person name="Klenk H.P."/>
            <person name="Kyrpides N.C."/>
        </authorList>
    </citation>
    <scope>NUCLEOTIDE SEQUENCE [LARGE SCALE GENOMIC DNA]</scope>
    <source>
        <strain evidence="5">ATCC 19995 / DSM 43183 / JCM 3096 / KCTC 9072 / NBRC 15933 / NCIMB 10081 / Henssen B9</strain>
    </source>
</reference>
<dbReference type="SUPFAM" id="SSF53448">
    <property type="entry name" value="Nucleotide-diphospho-sugar transferases"/>
    <property type="match status" value="1"/>
</dbReference>
<dbReference type="AlphaFoldDB" id="D1AF95"/>
<dbReference type="OrthoDB" id="9802561at2"/>
<dbReference type="KEGG" id="tcu:Tcur_4111"/>
<dbReference type="EMBL" id="CP001738">
    <property type="protein sequence ID" value="ACY99639.1"/>
    <property type="molecule type" value="Genomic_DNA"/>
</dbReference>
<gene>
    <name evidence="3" type="primary">ispD</name>
    <name evidence="4" type="ordered locus">Tcur_4111</name>
</gene>
<dbReference type="PANTHER" id="PTHR32125">
    <property type="entry name" value="2-C-METHYL-D-ERYTHRITOL 4-PHOSPHATE CYTIDYLYLTRANSFERASE, CHLOROPLASTIC"/>
    <property type="match status" value="1"/>
</dbReference>
<dbReference type="InterPro" id="IPR029044">
    <property type="entry name" value="Nucleotide-diphossugar_trans"/>
</dbReference>
<feature type="site" description="Positions MEP for the nucleophilic attack" evidence="3">
    <location>
        <position position="218"/>
    </location>
</feature>
<dbReference type="Proteomes" id="UP000001918">
    <property type="component" value="Chromosome"/>
</dbReference>
<dbReference type="InterPro" id="IPR034683">
    <property type="entry name" value="IspD/TarI"/>
</dbReference>
<dbReference type="Pfam" id="PF01128">
    <property type="entry name" value="IspD"/>
    <property type="match status" value="1"/>
</dbReference>
<feature type="site" description="Transition state stabilizer" evidence="3">
    <location>
        <position position="22"/>
    </location>
</feature>
<dbReference type="PANTHER" id="PTHR32125:SF4">
    <property type="entry name" value="2-C-METHYL-D-ERYTHRITOL 4-PHOSPHATE CYTIDYLYLTRANSFERASE, CHLOROPLASTIC"/>
    <property type="match status" value="1"/>
</dbReference>
<comment type="catalytic activity">
    <reaction evidence="3">
        <text>2-C-methyl-D-erythritol 4-phosphate + CTP + H(+) = 4-CDP-2-C-methyl-D-erythritol + diphosphate</text>
        <dbReference type="Rhea" id="RHEA:13429"/>
        <dbReference type="ChEBI" id="CHEBI:15378"/>
        <dbReference type="ChEBI" id="CHEBI:33019"/>
        <dbReference type="ChEBI" id="CHEBI:37563"/>
        <dbReference type="ChEBI" id="CHEBI:57823"/>
        <dbReference type="ChEBI" id="CHEBI:58262"/>
        <dbReference type="EC" id="2.7.7.60"/>
    </reaction>
</comment>
<dbReference type="eggNOG" id="COG1211">
    <property type="taxonomic scope" value="Bacteria"/>
</dbReference>
<comment type="function">
    <text evidence="3">Catalyzes the formation of 4-diphosphocytidyl-2-C-methyl-D-erythritol from CTP and 2-C-methyl-D-erythritol 4-phosphate (MEP).</text>
</comment>
<dbReference type="GO" id="GO:0019288">
    <property type="term" value="P:isopentenyl diphosphate biosynthetic process, methylerythritol 4-phosphate pathway"/>
    <property type="evidence" value="ECO:0007669"/>
    <property type="project" value="UniProtKB-UniRule"/>
</dbReference>
<dbReference type="InterPro" id="IPR001228">
    <property type="entry name" value="IspD"/>
</dbReference>
<proteinExistence type="inferred from homology"/>
<protein>
    <recommendedName>
        <fullName evidence="3">2-C-methyl-D-erythritol 4-phosphate cytidylyltransferase</fullName>
        <ecNumber evidence="3">2.7.7.60</ecNumber>
    </recommendedName>
    <alternativeName>
        <fullName evidence="3">4-diphosphocytidyl-2C-methyl-D-erythritol synthase</fullName>
    </alternativeName>
    <alternativeName>
        <fullName evidence="3">MEP cytidylyltransferase</fullName>
        <shortName evidence="3">MCT</shortName>
    </alternativeName>
</protein>
<accession>D1AF95</accession>